<accession>A0A0K1EQC6</accession>
<name>A0A0K1EQC6_CHOCO</name>
<keyword evidence="2" id="KW-0732">Signal</keyword>
<feature type="chain" id="PRO_5005459832" description="Lipoprotein" evidence="2">
    <location>
        <begin position="22"/>
        <end position="260"/>
    </location>
</feature>
<dbReference type="EMBL" id="CP012159">
    <property type="protein sequence ID" value="AKT43019.1"/>
    <property type="molecule type" value="Genomic_DNA"/>
</dbReference>
<dbReference type="KEGG" id="ccro:CMC5_072460"/>
<reference evidence="3 4" key="1">
    <citation type="submission" date="2015-07" db="EMBL/GenBank/DDBJ databases">
        <title>Genome analysis of myxobacterium Chondromyces crocatus Cm c5 reveals a high potential for natural compound synthesis and the genetic basis for the loss of fruiting body formation.</title>
        <authorList>
            <person name="Zaburannyi N."/>
            <person name="Bunk B."/>
            <person name="Maier J."/>
            <person name="Overmann J."/>
            <person name="Mueller R."/>
        </authorList>
    </citation>
    <scope>NUCLEOTIDE SEQUENCE [LARGE SCALE GENOMIC DNA]</scope>
    <source>
        <strain evidence="3 4">Cm c5</strain>
    </source>
</reference>
<evidence type="ECO:0000256" key="1">
    <source>
        <dbReference type="SAM" id="MobiDB-lite"/>
    </source>
</evidence>
<evidence type="ECO:0000256" key="2">
    <source>
        <dbReference type="SAM" id="SignalP"/>
    </source>
</evidence>
<feature type="region of interest" description="Disordered" evidence="1">
    <location>
        <begin position="31"/>
        <end position="63"/>
    </location>
</feature>
<evidence type="ECO:0008006" key="5">
    <source>
        <dbReference type="Google" id="ProtNLM"/>
    </source>
</evidence>
<dbReference type="OrthoDB" id="5513922at2"/>
<evidence type="ECO:0000313" key="4">
    <source>
        <dbReference type="Proteomes" id="UP000067626"/>
    </source>
</evidence>
<organism evidence="3 4">
    <name type="scientific">Chondromyces crocatus</name>
    <dbReference type="NCBI Taxonomy" id="52"/>
    <lineage>
        <taxon>Bacteria</taxon>
        <taxon>Pseudomonadati</taxon>
        <taxon>Myxococcota</taxon>
        <taxon>Polyangia</taxon>
        <taxon>Polyangiales</taxon>
        <taxon>Polyangiaceae</taxon>
        <taxon>Chondromyces</taxon>
    </lineage>
</organism>
<proteinExistence type="predicted"/>
<sequence length="260" mass="27372">MTRTLLTAVLASLLAVGCGRAALDAETNTPATAKAKPSKDGITKVSLKAERDSAETGSDRVEASENTAAVAPLRQSGDYVTYRFTGTFQKKPVTLTQRVVAREGDALLVDVSLTTGTRSETLRVKMSDAAENRGEILEVARIDAQGTQKAAPLSAYDALMARTTVAADVNEAELGSEAVNVDVGGQPIACNRTSYRVRIGGKTATMHTVQSERFTWGDVGGEITAEDGSVIYRAEVIDAGHTKPSGAPTAVAADDDYYDN</sequence>
<dbReference type="RefSeq" id="WP_050434556.1">
    <property type="nucleotide sequence ID" value="NZ_CP012159.1"/>
</dbReference>
<gene>
    <name evidence="3" type="ORF">CMC5_072460</name>
</gene>
<dbReference type="Proteomes" id="UP000067626">
    <property type="component" value="Chromosome"/>
</dbReference>
<protein>
    <recommendedName>
        <fullName evidence="5">Lipoprotein</fullName>
    </recommendedName>
</protein>
<dbReference type="AlphaFoldDB" id="A0A0K1EQC6"/>
<dbReference type="PROSITE" id="PS51257">
    <property type="entry name" value="PROKAR_LIPOPROTEIN"/>
    <property type="match status" value="1"/>
</dbReference>
<evidence type="ECO:0000313" key="3">
    <source>
        <dbReference type="EMBL" id="AKT43019.1"/>
    </source>
</evidence>
<keyword evidence="4" id="KW-1185">Reference proteome</keyword>
<feature type="compositionally biased region" description="Basic and acidic residues" evidence="1">
    <location>
        <begin position="37"/>
        <end position="63"/>
    </location>
</feature>
<feature type="signal peptide" evidence="2">
    <location>
        <begin position="1"/>
        <end position="21"/>
    </location>
</feature>